<reference evidence="2 3" key="1">
    <citation type="journal article" date="2014" name="BMC Genomics">
        <title>Comparative genomics of the major fungal agents of human and animal Sporotrichosis: Sporothrix schenckii and Sporothrix brasiliensis.</title>
        <authorList>
            <person name="Teixeira M.M."/>
            <person name="de Almeida L.G."/>
            <person name="Kubitschek-Barreira P."/>
            <person name="Alves F.L."/>
            <person name="Kioshima E.S."/>
            <person name="Abadio A.K."/>
            <person name="Fernandes L."/>
            <person name="Derengowski L.S."/>
            <person name="Ferreira K.S."/>
            <person name="Souza R.C."/>
            <person name="Ruiz J.C."/>
            <person name="de Andrade N.C."/>
            <person name="Paes H.C."/>
            <person name="Nicola A.M."/>
            <person name="Albuquerque P."/>
            <person name="Gerber A.L."/>
            <person name="Martins V.P."/>
            <person name="Peconick L.D."/>
            <person name="Neto A.V."/>
            <person name="Chaucanez C.B."/>
            <person name="Silva P.A."/>
            <person name="Cunha O.L."/>
            <person name="de Oliveira F.F."/>
            <person name="dos Santos T.C."/>
            <person name="Barros A.L."/>
            <person name="Soares M.A."/>
            <person name="de Oliveira L.M."/>
            <person name="Marini M.M."/>
            <person name="Villalobos-Duno H."/>
            <person name="Cunha M.M."/>
            <person name="de Hoog S."/>
            <person name="da Silveira J.F."/>
            <person name="Henrissat B."/>
            <person name="Nino-Vega G.A."/>
            <person name="Cisalpino P.S."/>
            <person name="Mora-Montes H.M."/>
            <person name="Almeida S.R."/>
            <person name="Stajich J.E."/>
            <person name="Lopes-Bezerra L.M."/>
            <person name="Vasconcelos A.T."/>
            <person name="Felipe M.S."/>
        </authorList>
    </citation>
    <scope>NUCLEOTIDE SEQUENCE [LARGE SCALE GENOMIC DNA]</scope>
    <source>
        <strain evidence="2 3">1099-18</strain>
    </source>
</reference>
<dbReference type="Proteomes" id="UP000033710">
    <property type="component" value="Unassembled WGS sequence"/>
</dbReference>
<name>A0A0F2MKM0_SPOSC</name>
<comment type="caution">
    <text evidence="2">The sequence shown here is derived from an EMBL/GenBank/DDBJ whole genome shotgun (WGS) entry which is preliminary data.</text>
</comment>
<evidence type="ECO:0000256" key="1">
    <source>
        <dbReference type="SAM" id="MobiDB-lite"/>
    </source>
</evidence>
<gene>
    <name evidence="2" type="ORF">SPSK_08077</name>
</gene>
<dbReference type="EMBL" id="AXCR01000004">
    <property type="protein sequence ID" value="KJR88736.1"/>
    <property type="molecule type" value="Genomic_DNA"/>
</dbReference>
<dbReference type="VEuPathDB" id="FungiDB:SPSK_08077"/>
<proteinExistence type="predicted"/>
<dbReference type="RefSeq" id="XP_016591412.1">
    <property type="nucleotide sequence ID" value="XM_016734722.1"/>
</dbReference>
<protein>
    <submittedName>
        <fullName evidence="2">Uncharacterized protein</fullName>
    </submittedName>
</protein>
<accession>A0A0F2MKM0</accession>
<feature type="compositionally biased region" description="Pro residues" evidence="1">
    <location>
        <begin position="71"/>
        <end position="80"/>
    </location>
</feature>
<organism evidence="2 3">
    <name type="scientific">Sporothrix schenckii 1099-18</name>
    <dbReference type="NCBI Taxonomy" id="1397361"/>
    <lineage>
        <taxon>Eukaryota</taxon>
        <taxon>Fungi</taxon>
        <taxon>Dikarya</taxon>
        <taxon>Ascomycota</taxon>
        <taxon>Pezizomycotina</taxon>
        <taxon>Sordariomycetes</taxon>
        <taxon>Sordariomycetidae</taxon>
        <taxon>Ophiostomatales</taxon>
        <taxon>Ophiostomataceae</taxon>
        <taxon>Sporothrix</taxon>
    </lineage>
</organism>
<dbReference type="KEGG" id="ssck:SPSK_08077"/>
<evidence type="ECO:0000313" key="3">
    <source>
        <dbReference type="Proteomes" id="UP000033710"/>
    </source>
</evidence>
<sequence>MVPQIRKAQKKGKEPPGYDGRSLSKPLPFYSLEPPHVHNALILPGPDAPVEGNKKMRRGMEHRNETRKPVHPAPSWPPVLPRLAWAEPSIAQSPSPTAKSSVRSPETNTENGQTGPDQGPKLEHICTARNGCLHIRHGLISTTQYNILHAGG</sequence>
<feature type="compositionally biased region" description="Basic and acidic residues" evidence="1">
    <location>
        <begin position="52"/>
        <end position="68"/>
    </location>
</feature>
<feature type="region of interest" description="Disordered" evidence="1">
    <location>
        <begin position="1"/>
        <end position="122"/>
    </location>
</feature>
<reference evidence="2 3" key="2">
    <citation type="journal article" date="2015" name="Eukaryot. Cell">
        <title>Asexual propagation of a virulent clone complex in a human and feline outbreak of sporotrichosis.</title>
        <authorList>
            <person name="Teixeira Mde M."/>
            <person name="Rodrigues A.M."/>
            <person name="Tsui C.K."/>
            <person name="de Almeida L.G."/>
            <person name="Van Diepeningen A.D."/>
            <person name="van den Ende B.G."/>
            <person name="Fernandes G.F."/>
            <person name="Kano R."/>
            <person name="Hamelin R.C."/>
            <person name="Lopes-Bezerra L.M."/>
            <person name="Vasconcelos A.T."/>
            <person name="de Hoog S."/>
            <person name="de Camargo Z.P."/>
            <person name="Felipe M.S."/>
        </authorList>
    </citation>
    <scope>NUCLEOTIDE SEQUENCE [LARGE SCALE GENOMIC DNA]</scope>
    <source>
        <strain evidence="2 3">1099-18</strain>
    </source>
</reference>
<dbReference type="GeneID" id="27669999"/>
<dbReference type="AlphaFoldDB" id="A0A0F2MKM0"/>
<evidence type="ECO:0000313" key="2">
    <source>
        <dbReference type="EMBL" id="KJR88736.1"/>
    </source>
</evidence>
<feature type="compositionally biased region" description="Polar residues" evidence="1">
    <location>
        <begin position="90"/>
        <end position="116"/>
    </location>
</feature>